<feature type="compositionally biased region" description="Polar residues" evidence="2">
    <location>
        <begin position="2942"/>
        <end position="2952"/>
    </location>
</feature>
<reference evidence="6" key="3">
    <citation type="submission" date="2025-09" db="UniProtKB">
        <authorList>
            <consortium name="Ensembl"/>
        </authorList>
    </citation>
    <scope>IDENTIFICATION</scope>
    <source>
        <strain evidence="6">broiler</strain>
    </source>
</reference>
<dbReference type="Ensembl" id="ENSGALT00010046071.1">
    <property type="protein sequence ID" value="ENSGALP00010027465.1"/>
    <property type="gene ID" value="ENSGALG00010019029.1"/>
</dbReference>
<dbReference type="InterPro" id="IPR018302">
    <property type="entry name" value="CenpF/LEK1_Rb-prot-bd"/>
</dbReference>
<feature type="coiled-coil region" evidence="1">
    <location>
        <begin position="1975"/>
        <end position="2694"/>
    </location>
</feature>
<keyword evidence="7" id="KW-1185">Reference proteome</keyword>
<evidence type="ECO:0000259" key="3">
    <source>
        <dbReference type="Pfam" id="PF10473"/>
    </source>
</evidence>
<dbReference type="GO" id="GO:0000278">
    <property type="term" value="P:mitotic cell cycle"/>
    <property type="evidence" value="ECO:0000318"/>
    <property type="project" value="GO_Central"/>
</dbReference>
<feature type="coiled-coil region" evidence="1">
    <location>
        <begin position="902"/>
        <end position="1076"/>
    </location>
</feature>
<dbReference type="GO" id="GO:0045892">
    <property type="term" value="P:negative regulation of DNA-templated transcription"/>
    <property type="evidence" value="ECO:0007669"/>
    <property type="project" value="Ensembl"/>
</dbReference>
<dbReference type="GO" id="GO:0016363">
    <property type="term" value="C:nuclear matrix"/>
    <property type="evidence" value="ECO:0007669"/>
    <property type="project" value="Ensembl"/>
</dbReference>
<dbReference type="PANTHER" id="PTHR18874">
    <property type="entry name" value="CMF/LEK/CENP CELL DIVISION-RELATED"/>
    <property type="match status" value="1"/>
</dbReference>
<dbReference type="GO" id="GO:0000922">
    <property type="term" value="C:spindle pole"/>
    <property type="evidence" value="ECO:0000318"/>
    <property type="project" value="GO_Central"/>
</dbReference>
<dbReference type="GO" id="GO:0140297">
    <property type="term" value="F:DNA-binding transcription factor binding"/>
    <property type="evidence" value="ECO:0007669"/>
    <property type="project" value="Ensembl"/>
</dbReference>
<evidence type="ECO:0000313" key="6">
    <source>
        <dbReference type="Ensembl" id="ENSGALP00010027465.1"/>
    </source>
</evidence>
<dbReference type="FunCoup" id="A0A8V0Z9Z7">
    <property type="interactions" value="832"/>
</dbReference>
<feature type="compositionally biased region" description="Basic and acidic residues" evidence="2">
    <location>
        <begin position="2920"/>
        <end position="2934"/>
    </location>
</feature>
<dbReference type="GeneTree" id="ENSGT00730000111187"/>
<dbReference type="GO" id="GO:0021591">
    <property type="term" value="P:ventricular system development"/>
    <property type="evidence" value="ECO:0007669"/>
    <property type="project" value="Ensembl"/>
</dbReference>
<dbReference type="GO" id="GO:0005634">
    <property type="term" value="C:nucleus"/>
    <property type="evidence" value="ECO:0000318"/>
    <property type="project" value="GO_Central"/>
</dbReference>
<feature type="coiled-coil region" evidence="1">
    <location>
        <begin position="483"/>
        <end position="747"/>
    </location>
</feature>
<dbReference type="GO" id="GO:0097539">
    <property type="term" value="C:ciliary transition fiber"/>
    <property type="evidence" value="ECO:0007669"/>
    <property type="project" value="Ensembl"/>
</dbReference>
<dbReference type="GO" id="GO:0036064">
    <property type="term" value="C:ciliary basal body"/>
    <property type="evidence" value="ECO:0007669"/>
    <property type="project" value="Ensembl"/>
</dbReference>
<dbReference type="GO" id="GO:0001822">
    <property type="term" value="P:kidney development"/>
    <property type="evidence" value="ECO:0007669"/>
    <property type="project" value="Ensembl"/>
</dbReference>
<dbReference type="GO" id="GO:0051310">
    <property type="term" value="P:metaphase chromosome alignment"/>
    <property type="evidence" value="ECO:0000318"/>
    <property type="project" value="GO_Central"/>
</dbReference>
<dbReference type="InterPro" id="IPR019513">
    <property type="entry name" value="Centromere_CenpF_leu-rich_rpt"/>
</dbReference>
<reference evidence="6" key="1">
    <citation type="submission" date="2020-11" db="EMBL/GenBank/DDBJ databases">
        <title>Gallus gallus (Chicken) genome, bGalGal1, GRCg7b, maternal haplotype autosomes + Z &amp; W.</title>
        <authorList>
            <person name="Warren W."/>
            <person name="Formenti G."/>
            <person name="Fedrigo O."/>
            <person name="Haase B."/>
            <person name="Mountcastle J."/>
            <person name="Balacco J."/>
            <person name="Tracey A."/>
            <person name="Schneider V."/>
            <person name="Okimoto R."/>
            <person name="Cheng H."/>
            <person name="Hawken R."/>
            <person name="Howe K."/>
            <person name="Jarvis E.D."/>
        </authorList>
    </citation>
    <scope>NUCLEOTIDE SEQUENCE [LARGE SCALE GENOMIC DNA]</scope>
    <source>
        <strain evidence="6">Broiler</strain>
    </source>
</reference>
<dbReference type="InterPro" id="IPR043513">
    <property type="entry name" value="Cenp-F"/>
</dbReference>
<feature type="region of interest" description="Disordered" evidence="2">
    <location>
        <begin position="2868"/>
        <end position="2952"/>
    </location>
</feature>
<dbReference type="GO" id="GO:0010389">
    <property type="term" value="P:regulation of G2/M transition of mitotic cell cycle"/>
    <property type="evidence" value="ECO:0000318"/>
    <property type="project" value="GO_Central"/>
</dbReference>
<dbReference type="GO" id="GO:0015031">
    <property type="term" value="P:protein transport"/>
    <property type="evidence" value="ECO:0007669"/>
    <property type="project" value="Ensembl"/>
</dbReference>
<evidence type="ECO:0000256" key="2">
    <source>
        <dbReference type="SAM" id="MobiDB-lite"/>
    </source>
</evidence>
<dbReference type="PANTHER" id="PTHR18874:SF10">
    <property type="entry name" value="CENTROMERE PROTEIN F"/>
    <property type="match status" value="1"/>
</dbReference>
<sequence length="2952" mass="341906">MSWAVEEWKEGLSPRVLQKIHELESQVDKLKKERQQRQFQLESLEAALQKQKQKVENEKNETAILKRENQSLMELCDSLDKAKQKNSHDLQVKESQVNILSGQLSSSKKEIERLEQELKRYKCELERSQQSLIAAELSFSGTPQKSFTAPLTPVQSHNDAKFEELEEKYKKEVQERKKLELELRTIQVKISVVFFLSWSQKINQPYLQQSSLSHREIARHQASSSVFSWQQEKTPSRNQETPAKRTSSTPYFPWEKEGNSSIKSEKNKFDNSFSEDCNSLLINQLRAQNQELNSTIKDLEQQLQALEKEKKSHMNKYQETELQLDRMKLELTEKDKVLNKTRDKLTQMKTQFDQATVQVQAMEQKMKRLSEELNCQRQNAESARQSLEQKIKAKEKEYQEELSCQQRSLQKLDQQNSDVRNKLNQELQQAKNDFNALQAELDKVIAVKQRLERDTSDLTQKLCRAEQALLAAQAKETDLTRNFEDVKKEKNLLDAQYEKKLREIHQLEEELGAVKQSLKQSQNFAEEMKNKNTSQEAELKLLEEKFIKQENSLSLEKLKLALADTEKQQRSTENLLKEKENHIKEQNCKISKMEEELEALQRLLEFKQRECEELKKETNAFSQWRNENDHVINKLKLEKEDMLIHIRDLESSLQSQQIENREHSEKFKIMETERDRKNIEIKELRDMLGCKSAELEEQKKVCDELRQEAECSDKKYCKDIENMSCKILQLTNQVSELEEKIQLAASEGLQREQYYHELLGEYEKICCLVKAKDTSEMTEDAEDYLQSGQDETVLGNKQLAANKPVAKGHGCTRALLGIEKMKDMMVLQDQISFLEISPVAQKQLNSDQQHQDEDLPQIESETEERLCDVEQRHESFITETNQYISNLQADISAHQKSIRKTVAIIEKKDMQLQSLRERLENQQTELQDLKTSNKFLEDSVRQLKLMSEMWGSEKKDMSSVICSYSKEIEELTGENATLKDLSRDLEQNQITLLEANRNISNSLKEKEEIISEMSRKHKEEKQCMEARTEEISRELKVLQAQYKLVEEENVNVMSILREQTVVFEEKKAELEQEEKLVLNENKYILHKLIASEEIKKNLIQELQQLQSGFSDVERVPSPELDCLKQGMSNVKATQNGIQEQHGTVCIQGREQLVKELETKSEPLAYDFSCERKVCSDQLRKIMEEKDTELNKYQLNLELLHMDLEDREVSLENYRLEVMQLKTDLKKMETELEKSVREKETLQQELLSVKELKASYSQLRLLSEDSQLEDNDDDVSHNCGKRGMDEFVLSSSLQVITNKLSELEKICERLQNENTAFASPFKDSKTDGIRDINKMAEEKENIINTNLRTEKAAFQDELLDQSDNSDLRMDCGNKEISFRFKEHSTGSSSDYEDLKLSSEEVKIYFAEIKDKFFSFQNEHMKLYEQHCSMVSKIMELQSCIKILRAENSALSASMSSVHLDSLRILLSSSQNDTQSKLDETKSTDSLLDVTFSEVSKVDNSCNAGVCKWTDEINQLKNSVEGMSEDAAKVLIEDDHSGHILDSVKELRSSTPSKYNPEGRIKELEMLCQIYEKVIKVLQNQLHIQENMKTEEIQEMKNIMLSERREIDKLQNLSDKKEWQQKLNYLTTEMECKLAEEGKTKNLSFDLKTASPQLQVLNSGSLSLPCTDTENTTQKKNNTLYQLGVPVGNPALRKNKPKLIPVEKTAVGETAVHENTTETTESKLVEAFSNKFHRGEECRNMSGKNTSSSHHDSALSFSNSSIFLSSEDFFENEISTETHQKEIKQKTIEDPKLIYAPEGHKNVDFLMEVKELNSQVDFQNAQLTLENSTLIELEETAVEKEENSGIKEKLESASVSKQQLSCGVVSLGKEPEKISAKHNVNKTVLSNTTDTLDDIELTKGNCHDLFLGAEIEQRQTKSEQVNMETHALFVEGNAEILQAKCQQLERDREINLQTIPSSLQEQLVSVTAERNHIGQEQSVLSENKKELGQEYQKLQEKLKELETNKEDSAKTIRRLEREVKIQTNLLETAKSDTDQLSGEKDHLLQNLQSLEKDALSFRLEEEKLQNQVADLNKEKEVLMRESEMMQSKLSALEIENSKLSRYLDGLITEKRELAARLNSAQKEVNQMREGMEKLKIKIESDERKKRHIAEKLKENERKSDALLDKVERLERELEMSEENLEDAVVQLETAKAEAETFITEKEEMAEKLKCLQSQIDDLTSQKECLAKDSKEKQERILELESSNLTTAKLLEEKEEEKMQIKDEFENAVLLLKSELKGMSEKLEFSSKEEEFARAKEQVLINQVACLEQDKTMLLQECQELKNENIKLDHTRELLAQEVVEYKQKLEEKMQENHAFQQQIKETEELSSQLTRMEHEHECWHQEKQKLQNLIVELNLKAQPFSDDGTFPDILNILKVAYNDLEKELESTLCEKTALCKKVNEQTENCIKLEVKLSDAEQAISKLQEEFTMERKKLAEQIQLLQEHSEQNKIDLHLVVSEKHELTKSLGAVQKELQEKENIMKREISKYQDKLLQTEKEHQNALKEANRKNEIQIEACQEKVNSLECFISSQKLEIEHLNSTKEELNNSLKEANQTLGELLKLKADNINTIVQLNKEKEFVQSEVQLWIKSCKQMEQEKEVLQKQLADCEELLKKKDLSVSEKEGTDENAITEEIKLELEELQEAVEVKTREANENLEKYCSLIVKYYKLEEANEMLKMQVTLLNGQLKQRTSDAVSSSLLNSGNSSTVSSQSDKEMRWNEDTTKPSTKRQRCEDTRKDNGEPRSPLPETSSKKKRKEDICQNLENQENSDYEPDGLPEVVKRGFADIPTERVSPYILRRTTLNLWTSPHLASQSENLPIPTQHVQTGRWDHLGEHSYSTPGGSKSQKINDEQQSQARTAFSPMKSSTRSPLWPYKQSTNIVSDNIRETHMIHRGKDSQNEQALPKQDQQQENCKVQ</sequence>
<organism evidence="6 7">
    <name type="scientific">Gallus gallus</name>
    <name type="common">Chicken</name>
    <dbReference type="NCBI Taxonomy" id="9031"/>
    <lineage>
        <taxon>Eukaryota</taxon>
        <taxon>Metazoa</taxon>
        <taxon>Chordata</taxon>
        <taxon>Craniata</taxon>
        <taxon>Vertebrata</taxon>
        <taxon>Euteleostomi</taxon>
        <taxon>Archelosauria</taxon>
        <taxon>Archosauria</taxon>
        <taxon>Dinosauria</taxon>
        <taxon>Saurischia</taxon>
        <taxon>Theropoda</taxon>
        <taxon>Coelurosauria</taxon>
        <taxon>Aves</taxon>
        <taxon>Neognathae</taxon>
        <taxon>Galloanserae</taxon>
        <taxon>Galliformes</taxon>
        <taxon>Phasianidae</taxon>
        <taxon>Phasianinae</taxon>
        <taxon>Gallus</taxon>
    </lineage>
</organism>
<feature type="domain" description="Kinetochore protein Cenp-F/LEK1 Rb protein-binding" evidence="5">
    <location>
        <begin position="2798"/>
        <end position="2844"/>
    </location>
</feature>
<evidence type="ECO:0000259" key="5">
    <source>
        <dbReference type="Pfam" id="PF10490"/>
    </source>
</evidence>
<reference evidence="6" key="2">
    <citation type="submission" date="2025-08" db="UniProtKB">
        <authorList>
            <consortium name="Ensembl"/>
        </authorList>
    </citation>
    <scope>IDENTIFICATION</scope>
    <source>
        <strain evidence="6">broiler</strain>
    </source>
</reference>
<dbReference type="GO" id="GO:0045120">
    <property type="term" value="C:pronucleus"/>
    <property type="evidence" value="ECO:0007669"/>
    <property type="project" value="Ensembl"/>
</dbReference>
<accession>A0A8V0Z9Z7</accession>
<evidence type="ECO:0000259" key="4">
    <source>
        <dbReference type="Pfam" id="PF10481"/>
    </source>
</evidence>
<feature type="domain" description="Centromere protein Cenp-F leucine-rich repeat-containing" evidence="3">
    <location>
        <begin position="2139"/>
        <end position="2278"/>
    </location>
</feature>
<dbReference type="GO" id="GO:0000775">
    <property type="term" value="C:chromosome, centromeric region"/>
    <property type="evidence" value="ECO:0000318"/>
    <property type="project" value="GO_Central"/>
</dbReference>
<dbReference type="GO" id="GO:0005813">
    <property type="term" value="C:centrosome"/>
    <property type="evidence" value="ECO:0007669"/>
    <property type="project" value="Ensembl"/>
</dbReference>
<feature type="coiled-coil region" evidence="1">
    <location>
        <begin position="282"/>
        <end position="454"/>
    </location>
</feature>
<feature type="coiled-coil region" evidence="1">
    <location>
        <begin position="13"/>
        <end position="138"/>
    </location>
</feature>
<feature type="compositionally biased region" description="Low complexity" evidence="2">
    <location>
        <begin position="2731"/>
        <end position="2747"/>
    </location>
</feature>
<feature type="compositionally biased region" description="Basic and acidic residues" evidence="2">
    <location>
        <begin position="2766"/>
        <end position="2777"/>
    </location>
</feature>
<dbReference type="GO" id="GO:0008017">
    <property type="term" value="F:microtubule binding"/>
    <property type="evidence" value="ECO:0007669"/>
    <property type="project" value="InterPro"/>
</dbReference>
<protein>
    <submittedName>
        <fullName evidence="6">Centromere protein F</fullName>
    </submittedName>
</protein>
<gene>
    <name evidence="6" type="primary">CENPF</name>
</gene>
<feature type="domain" description="Centromere protein Cenp-F N-terminal" evidence="4">
    <location>
        <begin position="1"/>
        <end position="309"/>
    </location>
</feature>
<feature type="region of interest" description="Disordered" evidence="2">
    <location>
        <begin position="224"/>
        <end position="259"/>
    </location>
</feature>
<dbReference type="InterPro" id="IPR018463">
    <property type="entry name" value="Centromere_CenpF_N"/>
</dbReference>
<evidence type="ECO:0000313" key="7">
    <source>
        <dbReference type="Proteomes" id="UP000000539"/>
    </source>
</evidence>
<feature type="compositionally biased region" description="Polar residues" evidence="2">
    <location>
        <begin position="2872"/>
        <end position="2918"/>
    </location>
</feature>
<feature type="compositionally biased region" description="Polar residues" evidence="2">
    <location>
        <begin position="224"/>
        <end position="250"/>
    </location>
</feature>
<dbReference type="Pfam" id="PF10490">
    <property type="entry name" value="CENP-F_C_Rb_bdg"/>
    <property type="match status" value="1"/>
</dbReference>
<feature type="compositionally biased region" description="Basic and acidic residues" evidence="2">
    <location>
        <begin position="2748"/>
        <end position="2759"/>
    </location>
</feature>
<dbReference type="GO" id="GO:0005635">
    <property type="term" value="C:nuclear envelope"/>
    <property type="evidence" value="ECO:0007669"/>
    <property type="project" value="Ensembl"/>
</dbReference>
<dbReference type="GO" id="GO:0042803">
    <property type="term" value="F:protein homodimerization activity"/>
    <property type="evidence" value="ECO:0007669"/>
    <property type="project" value="Ensembl"/>
</dbReference>
<dbReference type="GO" id="GO:0005654">
    <property type="term" value="C:nucleoplasm"/>
    <property type="evidence" value="ECO:0007669"/>
    <property type="project" value="Ensembl"/>
</dbReference>
<dbReference type="GO" id="GO:0005930">
    <property type="term" value="C:axoneme"/>
    <property type="evidence" value="ECO:0007669"/>
    <property type="project" value="Ensembl"/>
</dbReference>
<evidence type="ECO:0000256" key="1">
    <source>
        <dbReference type="SAM" id="Coils"/>
    </source>
</evidence>
<feature type="region of interest" description="Disordered" evidence="2">
    <location>
        <begin position="2730"/>
        <end position="2793"/>
    </location>
</feature>
<dbReference type="GO" id="GO:0030496">
    <property type="term" value="C:midbody"/>
    <property type="evidence" value="ECO:0007669"/>
    <property type="project" value="Ensembl"/>
</dbReference>
<name>A0A8V0Z9Z7_CHICK</name>
<feature type="coiled-coil region" evidence="1">
    <location>
        <begin position="1175"/>
        <end position="1251"/>
    </location>
</feature>
<dbReference type="GO" id="GO:0070840">
    <property type="term" value="F:dynein complex binding"/>
    <property type="evidence" value="ECO:0000318"/>
    <property type="project" value="GO_Central"/>
</dbReference>
<dbReference type="Proteomes" id="UP000000539">
    <property type="component" value="Chromosome 3"/>
</dbReference>
<proteinExistence type="predicted"/>
<dbReference type="Pfam" id="PF10481">
    <property type="entry name" value="CENP-F_N"/>
    <property type="match status" value="1"/>
</dbReference>
<feature type="coiled-coil region" evidence="1">
    <location>
        <begin position="162"/>
        <end position="189"/>
    </location>
</feature>
<dbReference type="Gene3D" id="1.10.287.1490">
    <property type="match status" value="1"/>
</dbReference>
<dbReference type="Pfam" id="PF10473">
    <property type="entry name" value="CENP-F_leu_zip"/>
    <property type="match status" value="1"/>
</dbReference>
<keyword evidence="1" id="KW-0175">Coiled coil</keyword>
<dbReference type="GO" id="GO:0016202">
    <property type="term" value="P:regulation of striated muscle tissue development"/>
    <property type="evidence" value="ECO:0007669"/>
    <property type="project" value="Ensembl"/>
</dbReference>
<dbReference type="OrthoDB" id="10255522at2759"/>
<feature type="coiled-coil region" evidence="1">
    <location>
        <begin position="1559"/>
        <end position="1611"/>
    </location>
</feature>
<dbReference type="GO" id="GO:0000940">
    <property type="term" value="C:outer kinetochore"/>
    <property type="evidence" value="ECO:0007669"/>
    <property type="project" value="Ensembl"/>
</dbReference>